<evidence type="ECO:0000256" key="11">
    <source>
        <dbReference type="ARBA" id="ARBA00023284"/>
    </source>
</evidence>
<evidence type="ECO:0000256" key="3">
    <source>
        <dbReference type="ARBA" id="ARBA00022448"/>
    </source>
</evidence>
<accession>A0ABW2R3L8</accession>
<keyword evidence="5" id="KW-0249">Electron transport</keyword>
<keyword evidence="11" id="KW-0676">Redox-active center</keyword>
<keyword evidence="6 12" id="KW-1133">Transmembrane helix</keyword>
<dbReference type="RefSeq" id="WP_380189492.1">
    <property type="nucleotide sequence ID" value="NZ_JBHTBQ010000044.1"/>
</dbReference>
<evidence type="ECO:0000313" key="13">
    <source>
        <dbReference type="EMBL" id="MFC7421859.1"/>
    </source>
</evidence>
<dbReference type="PANTHER" id="PTHR43469">
    <property type="entry name" value="DISULFIDE FORMATION PROTEIN-RELATED"/>
    <property type="match status" value="1"/>
</dbReference>
<feature type="transmembrane region" description="Helical" evidence="12">
    <location>
        <begin position="77"/>
        <end position="100"/>
    </location>
</feature>
<organism evidence="13 14">
    <name type="scientific">Iodobacter arcticus</name>
    <dbReference type="NCBI Taxonomy" id="590593"/>
    <lineage>
        <taxon>Bacteria</taxon>
        <taxon>Pseudomonadati</taxon>
        <taxon>Pseudomonadota</taxon>
        <taxon>Betaproteobacteria</taxon>
        <taxon>Neisseriales</taxon>
        <taxon>Chitinibacteraceae</taxon>
        <taxon>Iodobacter</taxon>
    </lineage>
</organism>
<protein>
    <submittedName>
        <fullName evidence="13">Disulfide bond formation protein B</fullName>
    </submittedName>
</protein>
<comment type="caution">
    <text evidence="13">The sequence shown here is derived from an EMBL/GenBank/DDBJ whole genome shotgun (WGS) entry which is preliminary data.</text>
</comment>
<keyword evidence="10" id="KW-0143">Chaperone</keyword>
<feature type="transmembrane region" description="Helical" evidence="12">
    <location>
        <begin position="50"/>
        <end position="70"/>
    </location>
</feature>
<evidence type="ECO:0000256" key="2">
    <source>
        <dbReference type="ARBA" id="ARBA00007602"/>
    </source>
</evidence>
<evidence type="ECO:0000256" key="1">
    <source>
        <dbReference type="ARBA" id="ARBA00004141"/>
    </source>
</evidence>
<evidence type="ECO:0000256" key="12">
    <source>
        <dbReference type="SAM" id="Phobius"/>
    </source>
</evidence>
<keyword evidence="14" id="KW-1185">Reference proteome</keyword>
<feature type="transmembrane region" description="Helical" evidence="12">
    <location>
        <begin position="120"/>
        <end position="146"/>
    </location>
</feature>
<evidence type="ECO:0000256" key="7">
    <source>
        <dbReference type="ARBA" id="ARBA00023002"/>
    </source>
</evidence>
<dbReference type="SUPFAM" id="SSF158442">
    <property type="entry name" value="DsbB-like"/>
    <property type="match status" value="1"/>
</dbReference>
<evidence type="ECO:0000256" key="9">
    <source>
        <dbReference type="ARBA" id="ARBA00023157"/>
    </source>
</evidence>
<dbReference type="PANTHER" id="PTHR43469:SF1">
    <property type="entry name" value="SPBETA PROPHAGE-DERIVED DISULFIDE BOND FORMATION PROTEIN B"/>
    <property type="match status" value="1"/>
</dbReference>
<keyword evidence="4 12" id="KW-0812">Transmembrane</keyword>
<proteinExistence type="inferred from homology"/>
<keyword evidence="9" id="KW-1015">Disulfide bond</keyword>
<dbReference type="Proteomes" id="UP001596473">
    <property type="component" value="Unassembled WGS sequence"/>
</dbReference>
<dbReference type="InterPro" id="IPR003752">
    <property type="entry name" value="DiS_bond_form_DsbB/BdbC"/>
</dbReference>
<evidence type="ECO:0000256" key="4">
    <source>
        <dbReference type="ARBA" id="ARBA00022692"/>
    </source>
</evidence>
<feature type="transmembrane region" description="Helical" evidence="12">
    <location>
        <begin position="16"/>
        <end position="38"/>
    </location>
</feature>
<name>A0ABW2R3L8_9NEIS</name>
<comment type="subcellular location">
    <subcellularLocation>
        <location evidence="1">Membrane</location>
        <topology evidence="1">Multi-pass membrane protein</topology>
    </subcellularLocation>
</comment>
<keyword evidence="8 12" id="KW-0472">Membrane</keyword>
<keyword evidence="7" id="KW-0560">Oxidoreductase</keyword>
<dbReference type="PIRSF" id="PIRSF036659">
    <property type="entry name" value="BdbC"/>
    <property type="match status" value="1"/>
</dbReference>
<dbReference type="EMBL" id="JBHTBQ010000044">
    <property type="protein sequence ID" value="MFC7421859.1"/>
    <property type="molecule type" value="Genomic_DNA"/>
</dbReference>
<gene>
    <name evidence="13" type="ORF">ACFQNF_18520</name>
</gene>
<evidence type="ECO:0000256" key="5">
    <source>
        <dbReference type="ARBA" id="ARBA00022982"/>
    </source>
</evidence>
<reference evidence="14" key="1">
    <citation type="journal article" date="2019" name="Int. J. Syst. Evol. Microbiol.">
        <title>The Global Catalogue of Microorganisms (GCM) 10K type strain sequencing project: providing services to taxonomists for standard genome sequencing and annotation.</title>
        <authorList>
            <consortium name="The Broad Institute Genomics Platform"/>
            <consortium name="The Broad Institute Genome Sequencing Center for Infectious Disease"/>
            <person name="Wu L."/>
            <person name="Ma J."/>
        </authorList>
    </citation>
    <scope>NUCLEOTIDE SEQUENCE [LARGE SCALE GENOMIC DNA]</scope>
    <source>
        <strain evidence="14">CCUG 62945</strain>
    </source>
</reference>
<dbReference type="InterPro" id="IPR023380">
    <property type="entry name" value="DsbB-like_sf"/>
</dbReference>
<comment type="similarity">
    <text evidence="2">Belongs to the DsbB family. BdbC subfamily.</text>
</comment>
<evidence type="ECO:0000256" key="10">
    <source>
        <dbReference type="ARBA" id="ARBA00023186"/>
    </source>
</evidence>
<sequence>MPYRPSPSTPASDSACWMLIFIAWLIAASSTLGALFFGEVMGMPPCTLCWYQRIFMFPLAIFLPLALFPLDTKVARYALPLALIGLGFAVFHWFLQLGFISPSASPCAQGSSCSEVEAEWFGFLTMPLMSVCAFALISISLFATFVQGKK</sequence>
<keyword evidence="3" id="KW-0813">Transport</keyword>
<dbReference type="InterPro" id="IPR012187">
    <property type="entry name" value="Disulphide_bond_form_BdbC"/>
</dbReference>
<evidence type="ECO:0000313" key="14">
    <source>
        <dbReference type="Proteomes" id="UP001596473"/>
    </source>
</evidence>
<evidence type="ECO:0000256" key="8">
    <source>
        <dbReference type="ARBA" id="ARBA00023136"/>
    </source>
</evidence>
<dbReference type="Gene3D" id="1.20.1550.10">
    <property type="entry name" value="DsbB-like"/>
    <property type="match status" value="1"/>
</dbReference>
<evidence type="ECO:0000256" key="6">
    <source>
        <dbReference type="ARBA" id="ARBA00022989"/>
    </source>
</evidence>
<dbReference type="Pfam" id="PF02600">
    <property type="entry name" value="DsbB"/>
    <property type="match status" value="1"/>
</dbReference>